<sequence>MEASAPVVDLASLPQELLLEILKDCDDKVLYRLAWTCRALHMTALSLLFRKYTDSLNDGRLSLANYPNYLLPAVHGALFVRDLKSIYVHMHNNVGTLYRDLHIIKDLVARSTSLKFFTLNFSMVGQQPTHGHTTSKILCETLKDLMELTIEKGCEWIDIMSDGNIQGVYTPPKVLLLKQIQIIKKERSKKPNFLSALWGKAGSVFRGRDAGEKSPVSAVNPGPTTSKPAEIPVVVASSGSDPVTPSGSVAPVSPDSPEVPASAAEPAPRPESPCRYSNTNLNYISLYSQLFFEDALRDWTLCVLKGPLITSLRIDQDSFLLESWLKALPLIECPSLRYLEYTSVKQKLPVKEFSDFLTRHGPHIRDLILRVSPFLPQAESEGDSESVPTPPPAIDFQNLKMICSDAKTVNWILSAAKAACVDGDEATQCLPKLTQVSFRASRPVRSFNMTATQTEWPELDEALITLSTLASQQVPSENPRKKWLTKMDIECDDASGFKDWANTHISHPTASQLTTLRNIESISFEATHRHFEDSEVALFPQLWAFFPELEEVIVRKIWLDRLKTRGMKYWQDVRKTCPKLRTVKCNWTTYLKVEDLLKGEWPDCVKD</sequence>
<protein>
    <submittedName>
        <fullName evidence="1">Uncharacterized protein</fullName>
    </submittedName>
</protein>
<organism evidence="1 2">
    <name type="scientific">Pluteus cervinus</name>
    <dbReference type="NCBI Taxonomy" id="181527"/>
    <lineage>
        <taxon>Eukaryota</taxon>
        <taxon>Fungi</taxon>
        <taxon>Dikarya</taxon>
        <taxon>Basidiomycota</taxon>
        <taxon>Agaricomycotina</taxon>
        <taxon>Agaricomycetes</taxon>
        <taxon>Agaricomycetidae</taxon>
        <taxon>Agaricales</taxon>
        <taxon>Pluteineae</taxon>
        <taxon>Pluteaceae</taxon>
        <taxon>Pluteus</taxon>
    </lineage>
</organism>
<name>A0ACD3AD64_9AGAR</name>
<gene>
    <name evidence="1" type="ORF">BDN72DRAFT_847352</name>
</gene>
<evidence type="ECO:0000313" key="2">
    <source>
        <dbReference type="Proteomes" id="UP000308600"/>
    </source>
</evidence>
<keyword evidence="2" id="KW-1185">Reference proteome</keyword>
<reference evidence="1 2" key="1">
    <citation type="journal article" date="2019" name="Nat. Ecol. Evol.">
        <title>Megaphylogeny resolves global patterns of mushroom evolution.</title>
        <authorList>
            <person name="Varga T."/>
            <person name="Krizsan K."/>
            <person name="Foldi C."/>
            <person name="Dima B."/>
            <person name="Sanchez-Garcia M."/>
            <person name="Sanchez-Ramirez S."/>
            <person name="Szollosi G.J."/>
            <person name="Szarkandi J.G."/>
            <person name="Papp V."/>
            <person name="Albert L."/>
            <person name="Andreopoulos W."/>
            <person name="Angelini C."/>
            <person name="Antonin V."/>
            <person name="Barry K.W."/>
            <person name="Bougher N.L."/>
            <person name="Buchanan P."/>
            <person name="Buyck B."/>
            <person name="Bense V."/>
            <person name="Catcheside P."/>
            <person name="Chovatia M."/>
            <person name="Cooper J."/>
            <person name="Damon W."/>
            <person name="Desjardin D."/>
            <person name="Finy P."/>
            <person name="Geml J."/>
            <person name="Haridas S."/>
            <person name="Hughes K."/>
            <person name="Justo A."/>
            <person name="Karasinski D."/>
            <person name="Kautmanova I."/>
            <person name="Kiss B."/>
            <person name="Kocsube S."/>
            <person name="Kotiranta H."/>
            <person name="LaButti K.M."/>
            <person name="Lechner B.E."/>
            <person name="Liimatainen K."/>
            <person name="Lipzen A."/>
            <person name="Lukacs Z."/>
            <person name="Mihaltcheva S."/>
            <person name="Morgado L.N."/>
            <person name="Niskanen T."/>
            <person name="Noordeloos M.E."/>
            <person name="Ohm R.A."/>
            <person name="Ortiz-Santana B."/>
            <person name="Ovrebo C."/>
            <person name="Racz N."/>
            <person name="Riley R."/>
            <person name="Savchenko A."/>
            <person name="Shiryaev A."/>
            <person name="Soop K."/>
            <person name="Spirin V."/>
            <person name="Szebenyi C."/>
            <person name="Tomsovsky M."/>
            <person name="Tulloss R.E."/>
            <person name="Uehling J."/>
            <person name="Grigoriev I.V."/>
            <person name="Vagvolgyi C."/>
            <person name="Papp T."/>
            <person name="Martin F.M."/>
            <person name="Miettinen O."/>
            <person name="Hibbett D.S."/>
            <person name="Nagy L.G."/>
        </authorList>
    </citation>
    <scope>NUCLEOTIDE SEQUENCE [LARGE SCALE GENOMIC DNA]</scope>
    <source>
        <strain evidence="1 2">NL-1719</strain>
    </source>
</reference>
<dbReference type="Proteomes" id="UP000308600">
    <property type="component" value="Unassembled WGS sequence"/>
</dbReference>
<proteinExistence type="predicted"/>
<evidence type="ECO:0000313" key="1">
    <source>
        <dbReference type="EMBL" id="TFK63685.1"/>
    </source>
</evidence>
<dbReference type="EMBL" id="ML208510">
    <property type="protein sequence ID" value="TFK63685.1"/>
    <property type="molecule type" value="Genomic_DNA"/>
</dbReference>
<accession>A0ACD3AD64</accession>